<dbReference type="Pfam" id="PF19378">
    <property type="entry name" value="DUF5953"/>
    <property type="match status" value="1"/>
</dbReference>
<dbReference type="Proteomes" id="UP000217257">
    <property type="component" value="Chromosome"/>
</dbReference>
<dbReference type="InterPro" id="IPR045997">
    <property type="entry name" value="DUF5953"/>
</dbReference>
<name>A0A250JCM0_9BACT</name>
<gene>
    <name evidence="1" type="ORF">CYFUS_006687</name>
</gene>
<dbReference type="EMBL" id="CP022098">
    <property type="protein sequence ID" value="ATB41222.1"/>
    <property type="molecule type" value="Genomic_DNA"/>
</dbReference>
<proteinExistence type="predicted"/>
<accession>A0A250JCM0</accession>
<reference evidence="1 2" key="1">
    <citation type="submission" date="2017-06" db="EMBL/GenBank/DDBJ databases">
        <title>Sequencing and comparative analysis of myxobacterial genomes.</title>
        <authorList>
            <person name="Rupp O."/>
            <person name="Goesmann A."/>
            <person name="Sogaard-Andersen L."/>
        </authorList>
    </citation>
    <scope>NUCLEOTIDE SEQUENCE [LARGE SCALE GENOMIC DNA]</scope>
    <source>
        <strain evidence="1 2">DSM 52655</strain>
    </source>
</reference>
<dbReference type="KEGG" id="cfus:CYFUS_006687"/>
<evidence type="ECO:0000313" key="1">
    <source>
        <dbReference type="EMBL" id="ATB41222.1"/>
    </source>
</evidence>
<organism evidence="1 2">
    <name type="scientific">Cystobacter fuscus</name>
    <dbReference type="NCBI Taxonomy" id="43"/>
    <lineage>
        <taxon>Bacteria</taxon>
        <taxon>Pseudomonadati</taxon>
        <taxon>Myxococcota</taxon>
        <taxon>Myxococcia</taxon>
        <taxon>Myxococcales</taxon>
        <taxon>Cystobacterineae</taxon>
        <taxon>Archangiaceae</taxon>
        <taxon>Cystobacter</taxon>
    </lineage>
</organism>
<sequence length="250" mass="27235">MMKNTLNIKVYAPALVSDGKRPLAIVHGLERTLPGIRLEWTISEDRQLVALPHRDAWLAQAIRRGGFPIICNNDESHPVTIFGLESPAETGPGGHALLDVDAQLPLDAAGITAAVDVLEGVSEGARAYWGHATPFRAGVEISRQTRDPVRKPGVPPRELPVLKLPEDIRSPEIPHCLGWLNYWSAAAAEAIGFPDPARDAELLSRARRTATGGWVVRLTDEPLDLDNPAHLDALKRAYERFPEIGGRAVS</sequence>
<dbReference type="AlphaFoldDB" id="A0A250JCM0"/>
<protein>
    <submittedName>
        <fullName evidence="1">Uncharacterized protein</fullName>
    </submittedName>
</protein>
<evidence type="ECO:0000313" key="2">
    <source>
        <dbReference type="Proteomes" id="UP000217257"/>
    </source>
</evidence>
<dbReference type="RefSeq" id="WP_095988979.1">
    <property type="nucleotide sequence ID" value="NZ_CP022098.1"/>
</dbReference>